<accession>A0A371EAC6</accession>
<protein>
    <submittedName>
        <fullName evidence="1">Uncharacterized protein</fullName>
    </submittedName>
</protein>
<gene>
    <name evidence="1" type="ORF">CR513_58634</name>
</gene>
<dbReference type="Proteomes" id="UP000257109">
    <property type="component" value="Unassembled WGS sequence"/>
</dbReference>
<keyword evidence="2" id="KW-1185">Reference proteome</keyword>
<proteinExistence type="predicted"/>
<evidence type="ECO:0000313" key="2">
    <source>
        <dbReference type="Proteomes" id="UP000257109"/>
    </source>
</evidence>
<name>A0A371EAC6_MUCPR</name>
<sequence length="86" mass="9889">MACRLHQGPKFVLRSLRPKATDPRGEFHEKGLPLSKRLPASIRSFHRPQRPNAPTISLVVTRKVCKLGLTMHHQILHENHMRVVVE</sequence>
<organism evidence="1 2">
    <name type="scientific">Mucuna pruriens</name>
    <name type="common">Velvet bean</name>
    <name type="synonym">Dolichos pruriens</name>
    <dbReference type="NCBI Taxonomy" id="157652"/>
    <lineage>
        <taxon>Eukaryota</taxon>
        <taxon>Viridiplantae</taxon>
        <taxon>Streptophyta</taxon>
        <taxon>Embryophyta</taxon>
        <taxon>Tracheophyta</taxon>
        <taxon>Spermatophyta</taxon>
        <taxon>Magnoliopsida</taxon>
        <taxon>eudicotyledons</taxon>
        <taxon>Gunneridae</taxon>
        <taxon>Pentapetalae</taxon>
        <taxon>rosids</taxon>
        <taxon>fabids</taxon>
        <taxon>Fabales</taxon>
        <taxon>Fabaceae</taxon>
        <taxon>Papilionoideae</taxon>
        <taxon>50 kb inversion clade</taxon>
        <taxon>NPAAA clade</taxon>
        <taxon>indigoferoid/millettioid clade</taxon>
        <taxon>Phaseoleae</taxon>
        <taxon>Mucuna</taxon>
    </lineage>
</organism>
<feature type="non-terminal residue" evidence="1">
    <location>
        <position position="1"/>
    </location>
</feature>
<evidence type="ECO:0000313" key="1">
    <source>
        <dbReference type="EMBL" id="RDX62983.1"/>
    </source>
</evidence>
<reference evidence="1" key="1">
    <citation type="submission" date="2018-05" db="EMBL/GenBank/DDBJ databases">
        <title>Draft genome of Mucuna pruriens seed.</title>
        <authorList>
            <person name="Nnadi N.E."/>
            <person name="Vos R."/>
            <person name="Hasami M.H."/>
            <person name="Devisetty U.K."/>
            <person name="Aguiy J.C."/>
        </authorList>
    </citation>
    <scope>NUCLEOTIDE SEQUENCE [LARGE SCALE GENOMIC DNA]</scope>
    <source>
        <strain evidence="1">JCA_2017</strain>
    </source>
</reference>
<dbReference type="AlphaFoldDB" id="A0A371EAC6"/>
<dbReference type="EMBL" id="QJKJ01015153">
    <property type="protein sequence ID" value="RDX62983.1"/>
    <property type="molecule type" value="Genomic_DNA"/>
</dbReference>
<comment type="caution">
    <text evidence="1">The sequence shown here is derived from an EMBL/GenBank/DDBJ whole genome shotgun (WGS) entry which is preliminary data.</text>
</comment>